<feature type="transmembrane region" description="Helical" evidence="1">
    <location>
        <begin position="87"/>
        <end position="107"/>
    </location>
</feature>
<evidence type="ECO:0000313" key="4">
    <source>
        <dbReference type="Proteomes" id="UP000757232"/>
    </source>
</evidence>
<keyword evidence="1" id="KW-0812">Transmembrane</keyword>
<feature type="transmembrane region" description="Helical" evidence="1">
    <location>
        <begin position="119"/>
        <end position="143"/>
    </location>
</feature>
<feature type="transmembrane region" description="Helical" evidence="1">
    <location>
        <begin position="193"/>
        <end position="214"/>
    </location>
</feature>
<evidence type="ECO:0000313" key="3">
    <source>
        <dbReference type="EMBL" id="OCB88215.1"/>
    </source>
</evidence>
<feature type="domain" description="DUF6534" evidence="2">
    <location>
        <begin position="166"/>
        <end position="245"/>
    </location>
</feature>
<dbReference type="InterPro" id="IPR045339">
    <property type="entry name" value="DUF6534"/>
</dbReference>
<feature type="transmembrane region" description="Helical" evidence="1">
    <location>
        <begin position="46"/>
        <end position="67"/>
    </location>
</feature>
<dbReference type="PANTHER" id="PTHR40465:SF1">
    <property type="entry name" value="DUF6534 DOMAIN-CONTAINING PROTEIN"/>
    <property type="match status" value="1"/>
</dbReference>
<evidence type="ECO:0000256" key="1">
    <source>
        <dbReference type="SAM" id="Phobius"/>
    </source>
</evidence>
<dbReference type="PANTHER" id="PTHR40465">
    <property type="entry name" value="CHROMOSOME 1, WHOLE GENOME SHOTGUN SEQUENCE"/>
    <property type="match status" value="1"/>
</dbReference>
<keyword evidence="1" id="KW-0472">Membrane</keyword>
<comment type="caution">
    <text evidence="3">The sequence shown here is derived from an EMBL/GenBank/DDBJ whole genome shotgun (WGS) entry which is preliminary data.</text>
</comment>
<accession>A0A9Q5N4V9</accession>
<reference evidence="3" key="1">
    <citation type="submission" date="2016-06" db="EMBL/GenBank/DDBJ databases">
        <title>Draft Genome sequence of the fungus Inonotus baumii.</title>
        <authorList>
            <person name="Zhu H."/>
            <person name="Lin W."/>
        </authorList>
    </citation>
    <scope>NUCLEOTIDE SEQUENCE</scope>
    <source>
        <strain evidence="3">821</strain>
    </source>
</reference>
<gene>
    <name evidence="3" type="ORF">A7U60_g4620</name>
</gene>
<proteinExistence type="predicted"/>
<keyword evidence="4" id="KW-1185">Reference proteome</keyword>
<evidence type="ECO:0000259" key="2">
    <source>
        <dbReference type="Pfam" id="PF20152"/>
    </source>
</evidence>
<dbReference type="AlphaFoldDB" id="A0A9Q5N4V9"/>
<dbReference type="OrthoDB" id="2535105at2759"/>
<dbReference type="Proteomes" id="UP000757232">
    <property type="component" value="Unassembled WGS sequence"/>
</dbReference>
<dbReference type="EMBL" id="LNZH02000182">
    <property type="protein sequence ID" value="OCB88215.1"/>
    <property type="molecule type" value="Genomic_DNA"/>
</dbReference>
<feature type="transmembrane region" description="Helical" evidence="1">
    <location>
        <begin position="12"/>
        <end position="34"/>
    </location>
</feature>
<name>A0A9Q5N4V9_SANBA</name>
<protein>
    <recommendedName>
        <fullName evidence="2">DUF6534 domain-containing protein</fullName>
    </recommendedName>
</protein>
<dbReference type="Pfam" id="PF20152">
    <property type="entry name" value="DUF6534"/>
    <property type="match status" value="1"/>
</dbReference>
<sequence length="259" mass="28616">MTATSANLDNTIGCLFVGSILWAASTVQLCVYFDRCSKVDTWRLKTYVAFVWLVDASLQVVTLRASYNYFVRMFGNFIALTHFDKSTFPLFTIMSASVNVLVQALVLMRIWHMSKRSKLLTGVTAVLVLSQFAVTCAYFAAILPLSDFFQLESAIKIERATDVTIATVDTAIGTILAFLLNKSRTGFSSSDSIINRLILYTVASGLLTAADAIITLTVSLVLPRTLLYVLFASIGPKLYVNSMLTLSVIQSYYVQMPPF</sequence>
<feature type="transmembrane region" description="Helical" evidence="1">
    <location>
        <begin position="226"/>
        <end position="249"/>
    </location>
</feature>
<keyword evidence="1" id="KW-1133">Transmembrane helix</keyword>
<organism evidence="3 4">
    <name type="scientific">Sanghuangporus baumii</name>
    <name type="common">Phellinus baumii</name>
    <dbReference type="NCBI Taxonomy" id="108892"/>
    <lineage>
        <taxon>Eukaryota</taxon>
        <taxon>Fungi</taxon>
        <taxon>Dikarya</taxon>
        <taxon>Basidiomycota</taxon>
        <taxon>Agaricomycotina</taxon>
        <taxon>Agaricomycetes</taxon>
        <taxon>Hymenochaetales</taxon>
        <taxon>Hymenochaetaceae</taxon>
        <taxon>Sanghuangporus</taxon>
    </lineage>
</organism>